<feature type="domain" description="TonB-dependent receptor plug" evidence="14">
    <location>
        <begin position="53"/>
        <end position="153"/>
    </location>
</feature>
<evidence type="ECO:0000259" key="13">
    <source>
        <dbReference type="Pfam" id="PF00593"/>
    </source>
</evidence>
<keyword evidence="5 12" id="KW-0732">Signal</keyword>
<evidence type="ECO:0000256" key="5">
    <source>
        <dbReference type="ARBA" id="ARBA00022729"/>
    </source>
</evidence>
<dbReference type="InterPro" id="IPR037066">
    <property type="entry name" value="Plug_dom_sf"/>
</dbReference>
<dbReference type="PROSITE" id="PS52016">
    <property type="entry name" value="TONB_DEPENDENT_REC_3"/>
    <property type="match status" value="1"/>
</dbReference>
<organism evidence="15 16">
    <name type="scientific">Brevundimonas vitisensis</name>
    <dbReference type="NCBI Taxonomy" id="2800818"/>
    <lineage>
        <taxon>Bacteria</taxon>
        <taxon>Pseudomonadati</taxon>
        <taxon>Pseudomonadota</taxon>
        <taxon>Alphaproteobacteria</taxon>
        <taxon>Caulobacterales</taxon>
        <taxon>Caulobacteraceae</taxon>
        <taxon>Brevundimonas</taxon>
    </lineage>
</organism>
<reference evidence="15 16" key="1">
    <citation type="submission" date="2021-01" db="EMBL/GenBank/DDBJ databases">
        <title>Brevundimonas vitis sp. nov., an bacterium isolated from grape (Vitis vinifera).</title>
        <authorList>
            <person name="Jiang L."/>
            <person name="Lee J."/>
        </authorList>
    </citation>
    <scope>NUCLEOTIDE SEQUENCE [LARGE SCALE GENOMIC DNA]</scope>
    <source>
        <strain evidence="15 16">GRTSA-9</strain>
    </source>
</reference>
<dbReference type="Gene3D" id="2.170.130.10">
    <property type="entry name" value="TonB-dependent receptor, plug domain"/>
    <property type="match status" value="1"/>
</dbReference>
<keyword evidence="8 10" id="KW-0472">Membrane</keyword>
<evidence type="ECO:0000256" key="11">
    <source>
        <dbReference type="RuleBase" id="RU003357"/>
    </source>
</evidence>
<accession>A0ABX7BM26</accession>
<evidence type="ECO:0000256" key="12">
    <source>
        <dbReference type="SAM" id="SignalP"/>
    </source>
</evidence>
<dbReference type="SUPFAM" id="SSF56935">
    <property type="entry name" value="Porins"/>
    <property type="match status" value="1"/>
</dbReference>
<keyword evidence="3 10" id="KW-1134">Transmembrane beta strand</keyword>
<keyword evidence="4 10" id="KW-0812">Transmembrane</keyword>
<dbReference type="InterPro" id="IPR039426">
    <property type="entry name" value="TonB-dep_rcpt-like"/>
</dbReference>
<dbReference type="PANTHER" id="PTHR30069">
    <property type="entry name" value="TONB-DEPENDENT OUTER MEMBRANE RECEPTOR"/>
    <property type="match status" value="1"/>
</dbReference>
<dbReference type="RefSeq" id="WP_201101754.1">
    <property type="nucleotide sequence ID" value="NZ_CP067977.1"/>
</dbReference>
<keyword evidence="9 10" id="KW-0998">Cell outer membrane</keyword>
<dbReference type="InterPro" id="IPR000531">
    <property type="entry name" value="Beta-barrel_TonB"/>
</dbReference>
<dbReference type="InterPro" id="IPR012910">
    <property type="entry name" value="Plug_dom"/>
</dbReference>
<dbReference type="Gene3D" id="2.40.170.20">
    <property type="entry name" value="TonB-dependent receptor, beta-barrel domain"/>
    <property type="match status" value="1"/>
</dbReference>
<evidence type="ECO:0000259" key="14">
    <source>
        <dbReference type="Pfam" id="PF07715"/>
    </source>
</evidence>
<keyword evidence="2 10" id="KW-0813">Transport</keyword>
<dbReference type="PANTHER" id="PTHR30069:SF53">
    <property type="entry name" value="COLICIN I RECEPTOR-RELATED"/>
    <property type="match status" value="1"/>
</dbReference>
<evidence type="ECO:0000256" key="1">
    <source>
        <dbReference type="ARBA" id="ARBA00004571"/>
    </source>
</evidence>
<evidence type="ECO:0000256" key="9">
    <source>
        <dbReference type="ARBA" id="ARBA00023237"/>
    </source>
</evidence>
<evidence type="ECO:0000313" key="16">
    <source>
        <dbReference type="Proteomes" id="UP000595448"/>
    </source>
</evidence>
<sequence>MKRSILLSTVALSAAFLALPAFAQSQPEATDVPEVVVTATRIPAIVARTPGARVIDALTIHQRGAVFAADILADVPGLSVVRAGAFGGVAQVRMRGATPGKTLVLVDGVPVNDPAEVNGAFDFSGFALSDVERIEVLSGPQSSLWGSDAIGGVIAFTTREIDGVAAEAEAGSYDTLRGRLALGVADQRRALSVQVARFDTDGISAADEADGNPEADGFENTTITLKGRYAVTPAATLDGSLRWSDSRADTDGFPAPTFALADTLDRQTSEQTSGFARLRLDAFGLAHQFSVSAMEIERETISAFPSVFEADRLALRWQADGTALDQRLAYAFGAEREDTSGSLSSGLTEEMGTSSIFGVARFEPSDRLTLTAGLRHDETDDYGGETTGRVSAALDVAGGLILSGAWGTGFKAPSISQAVCDFCFSSQPFPRLRPETAEGVEVALGWASSDGRIEGRATLYRLTVDDQIIYVFDTTTFDSFYDNIDRTRTDGLEVEGRAVLGAGFDLTLAYAWTDARDEADGSRLLRVPEHSGSATLGWTGERFSGALTVRAEGDQDDSGGVREGFVTANLNGSWQVNNQVAITARIENLADEHYQQVLGYGEPGRSAYVGVRLRY</sequence>
<evidence type="ECO:0000256" key="4">
    <source>
        <dbReference type="ARBA" id="ARBA00022692"/>
    </source>
</evidence>
<keyword evidence="7 11" id="KW-0798">TonB box</keyword>
<feature type="domain" description="TonB-dependent receptor-like beta-barrel" evidence="13">
    <location>
        <begin position="178"/>
        <end position="589"/>
    </location>
</feature>
<evidence type="ECO:0000256" key="3">
    <source>
        <dbReference type="ARBA" id="ARBA00022452"/>
    </source>
</evidence>
<comment type="subcellular location">
    <subcellularLocation>
        <location evidence="1 10">Cell outer membrane</location>
        <topology evidence="1 10">Multi-pass membrane protein</topology>
    </subcellularLocation>
</comment>
<evidence type="ECO:0000256" key="7">
    <source>
        <dbReference type="ARBA" id="ARBA00023077"/>
    </source>
</evidence>
<evidence type="ECO:0000313" key="15">
    <source>
        <dbReference type="EMBL" id="QQQ17386.1"/>
    </source>
</evidence>
<keyword evidence="6" id="KW-0406">Ion transport</keyword>
<dbReference type="InterPro" id="IPR036942">
    <property type="entry name" value="Beta-barrel_TonB_sf"/>
</dbReference>
<evidence type="ECO:0000256" key="8">
    <source>
        <dbReference type="ARBA" id="ARBA00023136"/>
    </source>
</evidence>
<protein>
    <submittedName>
        <fullName evidence="15">TonB-dependent receptor</fullName>
    </submittedName>
</protein>
<dbReference type="Pfam" id="PF00593">
    <property type="entry name" value="TonB_dep_Rec_b-barrel"/>
    <property type="match status" value="1"/>
</dbReference>
<evidence type="ECO:0000256" key="6">
    <source>
        <dbReference type="ARBA" id="ARBA00023065"/>
    </source>
</evidence>
<name>A0ABX7BM26_9CAUL</name>
<comment type="similarity">
    <text evidence="10 11">Belongs to the TonB-dependent receptor family.</text>
</comment>
<dbReference type="Pfam" id="PF07715">
    <property type="entry name" value="Plug"/>
    <property type="match status" value="1"/>
</dbReference>
<gene>
    <name evidence="15" type="ORF">JIP62_08425</name>
</gene>
<feature type="chain" id="PRO_5046641003" evidence="12">
    <location>
        <begin position="24"/>
        <end position="615"/>
    </location>
</feature>
<evidence type="ECO:0000256" key="10">
    <source>
        <dbReference type="PROSITE-ProRule" id="PRU01360"/>
    </source>
</evidence>
<dbReference type="EMBL" id="CP067977">
    <property type="protein sequence ID" value="QQQ17386.1"/>
    <property type="molecule type" value="Genomic_DNA"/>
</dbReference>
<proteinExistence type="inferred from homology"/>
<feature type="signal peptide" evidence="12">
    <location>
        <begin position="1"/>
        <end position="23"/>
    </location>
</feature>
<evidence type="ECO:0000256" key="2">
    <source>
        <dbReference type="ARBA" id="ARBA00022448"/>
    </source>
</evidence>
<dbReference type="CDD" id="cd01347">
    <property type="entry name" value="ligand_gated_channel"/>
    <property type="match status" value="1"/>
</dbReference>
<keyword evidence="16" id="KW-1185">Reference proteome</keyword>
<dbReference type="Proteomes" id="UP000595448">
    <property type="component" value="Chromosome"/>
</dbReference>
<keyword evidence="15" id="KW-0675">Receptor</keyword>